<dbReference type="PROSITE" id="PS51078">
    <property type="entry name" value="ICLR_ED"/>
    <property type="match status" value="1"/>
</dbReference>
<name>A0A7G9RRQ7_9BURK</name>
<dbReference type="Pfam" id="PF01614">
    <property type="entry name" value="IclR_C"/>
    <property type="match status" value="1"/>
</dbReference>
<dbReference type="AlphaFoldDB" id="A0A7G9RRQ7"/>
<evidence type="ECO:0000313" key="7">
    <source>
        <dbReference type="Proteomes" id="UP000515811"/>
    </source>
</evidence>
<dbReference type="GO" id="GO:0045892">
    <property type="term" value="P:negative regulation of DNA-templated transcription"/>
    <property type="evidence" value="ECO:0007669"/>
    <property type="project" value="TreeGrafter"/>
</dbReference>
<dbReference type="InterPro" id="IPR036388">
    <property type="entry name" value="WH-like_DNA-bd_sf"/>
</dbReference>
<dbReference type="SUPFAM" id="SSF46785">
    <property type="entry name" value="Winged helix' DNA-binding domain"/>
    <property type="match status" value="1"/>
</dbReference>
<dbReference type="GO" id="GO:0003677">
    <property type="term" value="F:DNA binding"/>
    <property type="evidence" value="ECO:0007669"/>
    <property type="project" value="UniProtKB-KW"/>
</dbReference>
<accession>A0A7G9RRQ7</accession>
<feature type="domain" description="HTH iclR-type" evidence="4">
    <location>
        <begin position="7"/>
        <end position="69"/>
    </location>
</feature>
<keyword evidence="1" id="KW-0805">Transcription regulation</keyword>
<evidence type="ECO:0000259" key="4">
    <source>
        <dbReference type="PROSITE" id="PS51077"/>
    </source>
</evidence>
<keyword evidence="7" id="KW-1185">Reference proteome</keyword>
<evidence type="ECO:0000259" key="5">
    <source>
        <dbReference type="PROSITE" id="PS51078"/>
    </source>
</evidence>
<reference evidence="6 7" key="1">
    <citation type="submission" date="2020-08" db="EMBL/GenBank/DDBJ databases">
        <title>Genome sequence of Diaphorobacter ruginosibacter DSM 27467T.</title>
        <authorList>
            <person name="Hyun D.-W."/>
            <person name="Bae J.-W."/>
        </authorList>
    </citation>
    <scope>NUCLEOTIDE SEQUENCE [LARGE SCALE GENOMIC DNA]</scope>
    <source>
        <strain evidence="6 7">DSM 27467</strain>
    </source>
</reference>
<gene>
    <name evidence="6" type="ORF">H9K76_05385</name>
</gene>
<dbReference type="CDD" id="cd00090">
    <property type="entry name" value="HTH_ARSR"/>
    <property type="match status" value="1"/>
</dbReference>
<dbReference type="InterPro" id="IPR036390">
    <property type="entry name" value="WH_DNA-bd_sf"/>
</dbReference>
<evidence type="ECO:0000256" key="2">
    <source>
        <dbReference type="ARBA" id="ARBA00023125"/>
    </source>
</evidence>
<sequence length="270" mass="29916">MTSTQSNAAAIRAFRIVELLAQAREPLTLMEISTRMDLPKQSVHRLLKQLESAWLVNRDGPGKHYVCSSRVRQMAINLLMTTGPAAARRAILQEMADKVQASCNLAISGGDAVVYLDRVESNWSASAKLTPGTRVPFHCTASGKLLMSFLPRQQRELLLRKLPLRRWTERSICDMDTLRADLEETRRRRLGLNTGEYIPGVVAVAVPVMLHAKKVGAAVAIQASAEQFTIDDLMQWVPQLREVADRLAATFDVPDERIMLAAPQDGCAEG</sequence>
<dbReference type="Gene3D" id="3.30.450.40">
    <property type="match status" value="1"/>
</dbReference>
<evidence type="ECO:0000313" key="6">
    <source>
        <dbReference type="EMBL" id="QNN58282.1"/>
    </source>
</evidence>
<feature type="domain" description="IclR-ED" evidence="5">
    <location>
        <begin position="70"/>
        <end position="253"/>
    </location>
</feature>
<dbReference type="GO" id="GO:0003700">
    <property type="term" value="F:DNA-binding transcription factor activity"/>
    <property type="evidence" value="ECO:0007669"/>
    <property type="project" value="TreeGrafter"/>
</dbReference>
<dbReference type="EMBL" id="CP060714">
    <property type="protein sequence ID" value="QNN58282.1"/>
    <property type="molecule type" value="Genomic_DNA"/>
</dbReference>
<dbReference type="InterPro" id="IPR014757">
    <property type="entry name" value="Tscrpt_reg_IclR_C"/>
</dbReference>
<dbReference type="Proteomes" id="UP000515811">
    <property type="component" value="Chromosome"/>
</dbReference>
<evidence type="ECO:0000256" key="1">
    <source>
        <dbReference type="ARBA" id="ARBA00023015"/>
    </source>
</evidence>
<dbReference type="InterPro" id="IPR005471">
    <property type="entry name" value="Tscrpt_reg_IclR_N"/>
</dbReference>
<dbReference type="InterPro" id="IPR011991">
    <property type="entry name" value="ArsR-like_HTH"/>
</dbReference>
<dbReference type="KEGG" id="drg:H9K76_05385"/>
<keyword evidence="3" id="KW-0804">Transcription</keyword>
<dbReference type="Gene3D" id="1.10.10.10">
    <property type="entry name" value="Winged helix-like DNA-binding domain superfamily/Winged helix DNA-binding domain"/>
    <property type="match status" value="1"/>
</dbReference>
<dbReference type="PROSITE" id="PS51077">
    <property type="entry name" value="HTH_ICLR"/>
    <property type="match status" value="1"/>
</dbReference>
<dbReference type="InterPro" id="IPR050707">
    <property type="entry name" value="HTH_MetabolicPath_Reg"/>
</dbReference>
<evidence type="ECO:0000256" key="3">
    <source>
        <dbReference type="ARBA" id="ARBA00023163"/>
    </source>
</evidence>
<organism evidence="6 7">
    <name type="scientific">Diaphorobacter ruginosibacter</name>
    <dbReference type="NCBI Taxonomy" id="1715720"/>
    <lineage>
        <taxon>Bacteria</taxon>
        <taxon>Pseudomonadati</taxon>
        <taxon>Pseudomonadota</taxon>
        <taxon>Betaproteobacteria</taxon>
        <taxon>Burkholderiales</taxon>
        <taxon>Comamonadaceae</taxon>
        <taxon>Diaphorobacter</taxon>
    </lineage>
</organism>
<dbReference type="SUPFAM" id="SSF55781">
    <property type="entry name" value="GAF domain-like"/>
    <property type="match status" value="1"/>
</dbReference>
<dbReference type="Pfam" id="PF09339">
    <property type="entry name" value="HTH_IclR"/>
    <property type="match status" value="1"/>
</dbReference>
<dbReference type="InterPro" id="IPR029016">
    <property type="entry name" value="GAF-like_dom_sf"/>
</dbReference>
<dbReference type="PANTHER" id="PTHR30136:SF24">
    <property type="entry name" value="HTH-TYPE TRANSCRIPTIONAL REPRESSOR ALLR"/>
    <property type="match status" value="1"/>
</dbReference>
<protein>
    <submittedName>
        <fullName evidence="6">IclR family transcriptional regulator</fullName>
    </submittedName>
</protein>
<proteinExistence type="predicted"/>
<dbReference type="SMART" id="SM00346">
    <property type="entry name" value="HTH_ICLR"/>
    <property type="match status" value="1"/>
</dbReference>
<keyword evidence="2" id="KW-0238">DNA-binding</keyword>
<dbReference type="RefSeq" id="WP_187598539.1">
    <property type="nucleotide sequence ID" value="NZ_CP060714.1"/>
</dbReference>
<dbReference type="PANTHER" id="PTHR30136">
    <property type="entry name" value="HELIX-TURN-HELIX TRANSCRIPTIONAL REGULATOR, ICLR FAMILY"/>
    <property type="match status" value="1"/>
</dbReference>